<proteinExistence type="predicted"/>
<dbReference type="Proteomes" id="UP000035579">
    <property type="component" value="Chromosome"/>
</dbReference>
<feature type="region of interest" description="Disordered" evidence="1">
    <location>
        <begin position="1"/>
        <end position="32"/>
    </location>
</feature>
<accession>A0AAC8Q3T1</accession>
<gene>
    <name evidence="2" type="ORF">AA314_02245</name>
</gene>
<feature type="region of interest" description="Disordered" evidence="1">
    <location>
        <begin position="63"/>
        <end position="93"/>
    </location>
</feature>
<protein>
    <submittedName>
        <fullName evidence="2">Uncharacterized protein</fullName>
    </submittedName>
</protein>
<name>A0AAC8Q3T1_9BACT</name>
<reference evidence="2 3" key="1">
    <citation type="submission" date="2015-05" db="EMBL/GenBank/DDBJ databases">
        <title>Genome assembly of Archangium gephyra DSM 2261.</title>
        <authorList>
            <person name="Sharma G."/>
            <person name="Subramanian S."/>
        </authorList>
    </citation>
    <scope>NUCLEOTIDE SEQUENCE [LARGE SCALE GENOMIC DNA]</scope>
    <source>
        <strain evidence="2 3">DSM 2261</strain>
    </source>
</reference>
<dbReference type="AlphaFoldDB" id="A0AAC8Q3T1"/>
<organism evidence="2 3">
    <name type="scientific">Archangium gephyra</name>
    <dbReference type="NCBI Taxonomy" id="48"/>
    <lineage>
        <taxon>Bacteria</taxon>
        <taxon>Pseudomonadati</taxon>
        <taxon>Myxococcota</taxon>
        <taxon>Myxococcia</taxon>
        <taxon>Myxococcales</taxon>
        <taxon>Cystobacterineae</taxon>
        <taxon>Archangiaceae</taxon>
        <taxon>Archangium</taxon>
    </lineage>
</organism>
<evidence type="ECO:0000313" key="2">
    <source>
        <dbReference type="EMBL" id="AKJ00619.1"/>
    </source>
</evidence>
<dbReference type="KEGG" id="age:AA314_02245"/>
<feature type="compositionally biased region" description="Low complexity" evidence="1">
    <location>
        <begin position="63"/>
        <end position="74"/>
    </location>
</feature>
<dbReference type="EMBL" id="CP011509">
    <property type="protein sequence ID" value="AKJ00619.1"/>
    <property type="molecule type" value="Genomic_DNA"/>
</dbReference>
<evidence type="ECO:0000256" key="1">
    <source>
        <dbReference type="SAM" id="MobiDB-lite"/>
    </source>
</evidence>
<sequence length="93" mass="9940">MGLDGRGRSVTRALRRTVRKVPPTGATGSLNSHRSRILCHPLRQVIRALLECPRRGQVGFARGVRPGYVRGGPIVPSPARQSAPALPSPVSPT</sequence>
<evidence type="ECO:0000313" key="3">
    <source>
        <dbReference type="Proteomes" id="UP000035579"/>
    </source>
</evidence>